<dbReference type="Proteomes" id="UP000314294">
    <property type="component" value="Unassembled WGS sequence"/>
</dbReference>
<dbReference type="AlphaFoldDB" id="A0A4Z2HTD7"/>
<proteinExistence type="predicted"/>
<evidence type="ECO:0000313" key="2">
    <source>
        <dbReference type="Proteomes" id="UP000314294"/>
    </source>
</evidence>
<organism evidence="1 2">
    <name type="scientific">Liparis tanakae</name>
    <name type="common">Tanaka's snailfish</name>
    <dbReference type="NCBI Taxonomy" id="230148"/>
    <lineage>
        <taxon>Eukaryota</taxon>
        <taxon>Metazoa</taxon>
        <taxon>Chordata</taxon>
        <taxon>Craniata</taxon>
        <taxon>Vertebrata</taxon>
        <taxon>Euteleostomi</taxon>
        <taxon>Actinopterygii</taxon>
        <taxon>Neopterygii</taxon>
        <taxon>Teleostei</taxon>
        <taxon>Neoteleostei</taxon>
        <taxon>Acanthomorphata</taxon>
        <taxon>Eupercaria</taxon>
        <taxon>Perciformes</taxon>
        <taxon>Cottioidei</taxon>
        <taxon>Cottales</taxon>
        <taxon>Liparidae</taxon>
        <taxon>Liparis</taxon>
    </lineage>
</organism>
<name>A0A4Z2HTD7_9TELE</name>
<gene>
    <name evidence="1" type="ORF">EYF80_020999</name>
</gene>
<evidence type="ECO:0000313" key="1">
    <source>
        <dbReference type="EMBL" id="TNN68811.1"/>
    </source>
</evidence>
<protein>
    <submittedName>
        <fullName evidence="1">Uncharacterized protein</fullName>
    </submittedName>
</protein>
<sequence>MTSQGTRCSHIVELKCLTGTRGNERDACQKKTLTDVDTFPLMFCETYLERRGGVLPRQRSSISASAPRLQRHAAIPQMVVVSLVHKSLMT</sequence>
<comment type="caution">
    <text evidence="1">The sequence shown here is derived from an EMBL/GenBank/DDBJ whole genome shotgun (WGS) entry which is preliminary data.</text>
</comment>
<keyword evidence="2" id="KW-1185">Reference proteome</keyword>
<reference evidence="1 2" key="1">
    <citation type="submission" date="2019-03" db="EMBL/GenBank/DDBJ databases">
        <title>First draft genome of Liparis tanakae, snailfish: a comprehensive survey of snailfish specific genes.</title>
        <authorList>
            <person name="Kim W."/>
            <person name="Song I."/>
            <person name="Jeong J.-H."/>
            <person name="Kim D."/>
            <person name="Kim S."/>
            <person name="Ryu S."/>
            <person name="Song J.Y."/>
            <person name="Lee S.K."/>
        </authorList>
    </citation>
    <scope>NUCLEOTIDE SEQUENCE [LARGE SCALE GENOMIC DNA]</scope>
    <source>
        <tissue evidence="1">Muscle</tissue>
    </source>
</reference>
<dbReference type="EMBL" id="SRLO01000184">
    <property type="protein sequence ID" value="TNN68811.1"/>
    <property type="molecule type" value="Genomic_DNA"/>
</dbReference>
<accession>A0A4Z2HTD7</accession>